<dbReference type="OrthoDB" id="497541at2759"/>
<name>A0A225B3L9_TALAT</name>
<sequence length="600" mass="66867">MSSSDDEHSSDSHSVSRGPKRKTPSPFILPLNVAFYAFLVSRAISAAHAPIQDCDEVFNYWEPTHYLNHGYGLQTWEYSPEYSIRSWLYVTLHAIVGKTSSFWSPRKKVHFFAIRGALAFVCAACETRLYSAISRTLNPRIGVLFLSIATFSPGLFHASTAFLPSTFTMYASMLGLAAFLDRRGKNKVAEGIMWFATGAIIGWPFAGALLLPLLAEVILTSALSGNLQNAIWQIINGGIRCFVILGLEVAVDSIFFQRFAMVPWNIVAYNVFGGEGKGPNIFGTEPWTFYIRNLLLNFNVWFILAVSIAPLLILQALFGSRASNSSQTLVRSLAFVSPFYVWMAIFTIQPHKEERFMYPAYPFIVLNAALAFHLILEYLGTNKPGTLMGLIPGRVKLLAVAAFVLFSTFAGLHRSIGMITAYGAPLRVYDALEAPGIAQKGGYLCLGKEWYRFPSSFFLPQSMRAKFVRSEFSGLLPGEFDDSSSIQELLSGTSAIPSGMNDRNEGDPSKYTDISQCMFLVDSYFPSQPATSLEPDYIHDTDNWEKLSCEKFLDAAATSILGRVSWIPDLPFVPARFKRQWGEYCLLRRRQTNTIDGLSQ</sequence>
<dbReference type="GO" id="GO:0000026">
    <property type="term" value="F:alpha-1,2-mannosyltransferase activity"/>
    <property type="evidence" value="ECO:0007669"/>
    <property type="project" value="TreeGrafter"/>
</dbReference>
<evidence type="ECO:0000313" key="13">
    <source>
        <dbReference type="Proteomes" id="UP000214365"/>
    </source>
</evidence>
<evidence type="ECO:0000256" key="6">
    <source>
        <dbReference type="ARBA" id="ARBA00022692"/>
    </source>
</evidence>
<organism evidence="12 13">
    <name type="scientific">Talaromyces atroroseus</name>
    <dbReference type="NCBI Taxonomy" id="1441469"/>
    <lineage>
        <taxon>Eukaryota</taxon>
        <taxon>Fungi</taxon>
        <taxon>Dikarya</taxon>
        <taxon>Ascomycota</taxon>
        <taxon>Pezizomycotina</taxon>
        <taxon>Eurotiomycetes</taxon>
        <taxon>Eurotiomycetidae</taxon>
        <taxon>Eurotiales</taxon>
        <taxon>Trichocomaceae</taxon>
        <taxon>Talaromyces</taxon>
        <taxon>Talaromyces sect. Trachyspermi</taxon>
    </lineage>
</organism>
<feature type="transmembrane region" description="Helical" evidence="10">
    <location>
        <begin position="162"/>
        <end position="180"/>
    </location>
</feature>
<comment type="similarity">
    <text evidence="3 10">Belongs to the glycosyltransferase 22 family.</text>
</comment>
<keyword evidence="9 10" id="KW-0472">Membrane</keyword>
<feature type="region of interest" description="Disordered" evidence="11">
    <location>
        <begin position="1"/>
        <end position="22"/>
    </location>
</feature>
<protein>
    <recommendedName>
        <fullName evidence="10">Mannosyltransferase</fullName>
        <ecNumber evidence="10">2.4.1.-</ecNumber>
    </recommendedName>
</protein>
<dbReference type="GO" id="GO:0005789">
    <property type="term" value="C:endoplasmic reticulum membrane"/>
    <property type="evidence" value="ECO:0007669"/>
    <property type="project" value="UniProtKB-SubCell"/>
</dbReference>
<feature type="transmembrane region" description="Helical" evidence="10">
    <location>
        <begin position="294"/>
        <end position="317"/>
    </location>
</feature>
<evidence type="ECO:0000256" key="4">
    <source>
        <dbReference type="ARBA" id="ARBA00022676"/>
    </source>
</evidence>
<evidence type="ECO:0000256" key="3">
    <source>
        <dbReference type="ARBA" id="ARBA00007063"/>
    </source>
</evidence>
<keyword evidence="6 10" id="KW-0812">Transmembrane</keyword>
<dbReference type="InterPro" id="IPR005599">
    <property type="entry name" value="GPI_mannosylTrfase"/>
</dbReference>
<keyword evidence="7 10" id="KW-0256">Endoplasmic reticulum</keyword>
<keyword evidence="4 10" id="KW-0328">Glycosyltransferase</keyword>
<dbReference type="GeneID" id="31000674"/>
<accession>A0A225B3L9</accession>
<dbReference type="EC" id="2.4.1.-" evidence="10"/>
<feature type="compositionally biased region" description="Basic and acidic residues" evidence="11">
    <location>
        <begin position="1"/>
        <end position="11"/>
    </location>
</feature>
<dbReference type="Pfam" id="PF03901">
    <property type="entry name" value="Glyco_transf_22"/>
    <property type="match status" value="1"/>
</dbReference>
<evidence type="ECO:0000256" key="1">
    <source>
        <dbReference type="ARBA" id="ARBA00004477"/>
    </source>
</evidence>
<dbReference type="GO" id="GO:0006487">
    <property type="term" value="P:protein N-linked glycosylation"/>
    <property type="evidence" value="ECO:0007669"/>
    <property type="project" value="TreeGrafter"/>
</dbReference>
<keyword evidence="8 10" id="KW-1133">Transmembrane helix</keyword>
<evidence type="ECO:0000256" key="5">
    <source>
        <dbReference type="ARBA" id="ARBA00022679"/>
    </source>
</evidence>
<dbReference type="AlphaFoldDB" id="A0A225B3L9"/>
<reference evidence="12 13" key="1">
    <citation type="submission" date="2015-06" db="EMBL/GenBank/DDBJ databases">
        <title>Talaromyces atroroseus IBT 11181 draft genome.</title>
        <authorList>
            <person name="Rasmussen K.B."/>
            <person name="Rasmussen S."/>
            <person name="Petersen B."/>
            <person name="Sicheritz-Ponten T."/>
            <person name="Mortensen U.H."/>
            <person name="Thrane U."/>
        </authorList>
    </citation>
    <scope>NUCLEOTIDE SEQUENCE [LARGE SCALE GENOMIC DNA]</scope>
    <source>
        <strain evidence="12 13">IBT 11181</strain>
    </source>
</reference>
<dbReference type="STRING" id="1441469.A0A225B3L9"/>
<dbReference type="Proteomes" id="UP000214365">
    <property type="component" value="Unassembled WGS sequence"/>
</dbReference>
<dbReference type="EMBL" id="LFMY01000001">
    <property type="protein sequence ID" value="OKL64308.1"/>
    <property type="molecule type" value="Genomic_DNA"/>
</dbReference>
<dbReference type="PANTHER" id="PTHR22760">
    <property type="entry name" value="GLYCOSYLTRANSFERASE"/>
    <property type="match status" value="1"/>
</dbReference>
<proteinExistence type="inferred from homology"/>
<keyword evidence="13" id="KW-1185">Reference proteome</keyword>
<evidence type="ECO:0000256" key="10">
    <source>
        <dbReference type="RuleBase" id="RU363075"/>
    </source>
</evidence>
<evidence type="ECO:0000256" key="11">
    <source>
        <dbReference type="SAM" id="MobiDB-lite"/>
    </source>
</evidence>
<gene>
    <name evidence="12" type="ORF">UA08_00919</name>
</gene>
<comment type="subcellular location">
    <subcellularLocation>
        <location evidence="1 10">Endoplasmic reticulum membrane</location>
        <topology evidence="1 10">Multi-pass membrane protein</topology>
    </subcellularLocation>
</comment>
<evidence type="ECO:0000256" key="2">
    <source>
        <dbReference type="ARBA" id="ARBA00004922"/>
    </source>
</evidence>
<evidence type="ECO:0000256" key="7">
    <source>
        <dbReference type="ARBA" id="ARBA00022824"/>
    </source>
</evidence>
<feature type="transmembrane region" description="Helical" evidence="10">
    <location>
        <begin position="360"/>
        <end position="379"/>
    </location>
</feature>
<comment type="pathway">
    <text evidence="2">Protein modification; protein glycosylation.</text>
</comment>
<feature type="transmembrane region" description="Helical" evidence="10">
    <location>
        <begin position="230"/>
        <end position="251"/>
    </location>
</feature>
<evidence type="ECO:0000313" key="12">
    <source>
        <dbReference type="EMBL" id="OKL64308.1"/>
    </source>
</evidence>
<comment type="caution">
    <text evidence="12">The sequence shown here is derived from an EMBL/GenBank/DDBJ whole genome shotgun (WGS) entry which is preliminary data.</text>
</comment>
<feature type="transmembrane region" description="Helical" evidence="10">
    <location>
        <begin position="329"/>
        <end position="348"/>
    </location>
</feature>
<keyword evidence="5" id="KW-0808">Transferase</keyword>
<dbReference type="RefSeq" id="XP_020124429.1">
    <property type="nucleotide sequence ID" value="XM_020260778.1"/>
</dbReference>
<dbReference type="PANTHER" id="PTHR22760:SF2">
    <property type="entry name" value="ALPHA-1,2-MANNOSYLTRANSFERASE ALG9"/>
    <property type="match status" value="1"/>
</dbReference>
<feature type="transmembrane region" description="Helical" evidence="10">
    <location>
        <begin position="391"/>
        <end position="412"/>
    </location>
</feature>
<feature type="transmembrane region" description="Helical" evidence="10">
    <location>
        <begin position="192"/>
        <end position="215"/>
    </location>
</feature>
<evidence type="ECO:0000256" key="9">
    <source>
        <dbReference type="ARBA" id="ARBA00023136"/>
    </source>
</evidence>
<dbReference type="UniPathway" id="UPA00378"/>
<evidence type="ECO:0000256" key="8">
    <source>
        <dbReference type="ARBA" id="ARBA00022989"/>
    </source>
</evidence>